<proteinExistence type="predicted"/>
<dbReference type="OrthoDB" id="3772356at2"/>
<gene>
    <name evidence="1" type="ORF">SAMN04487968_102152</name>
</gene>
<keyword evidence="2" id="KW-1185">Reference proteome</keyword>
<accession>A0A1I1EMV9</accession>
<reference evidence="1 2" key="1">
    <citation type="submission" date="2016-10" db="EMBL/GenBank/DDBJ databases">
        <authorList>
            <person name="de Groot N.N."/>
        </authorList>
    </citation>
    <scope>NUCLEOTIDE SEQUENCE [LARGE SCALE GENOMIC DNA]</scope>
    <source>
        <strain evidence="1 2">CGMCC 1.7056</strain>
    </source>
</reference>
<evidence type="ECO:0000313" key="1">
    <source>
        <dbReference type="EMBL" id="SFB88441.1"/>
    </source>
</evidence>
<protein>
    <submittedName>
        <fullName evidence="1">Uncharacterized protein</fullName>
    </submittedName>
</protein>
<organism evidence="1 2">
    <name type="scientific">Nocardioides terrae</name>
    <dbReference type="NCBI Taxonomy" id="574651"/>
    <lineage>
        <taxon>Bacteria</taxon>
        <taxon>Bacillati</taxon>
        <taxon>Actinomycetota</taxon>
        <taxon>Actinomycetes</taxon>
        <taxon>Propionibacteriales</taxon>
        <taxon>Nocardioidaceae</taxon>
        <taxon>Nocardioides</taxon>
    </lineage>
</organism>
<dbReference type="AlphaFoldDB" id="A0A1I1EMV9"/>
<name>A0A1I1EMV9_9ACTN</name>
<evidence type="ECO:0000313" key="2">
    <source>
        <dbReference type="Proteomes" id="UP000198832"/>
    </source>
</evidence>
<dbReference type="EMBL" id="FOLB01000002">
    <property type="protein sequence ID" value="SFB88441.1"/>
    <property type="molecule type" value="Genomic_DNA"/>
</dbReference>
<dbReference type="Proteomes" id="UP000198832">
    <property type="component" value="Unassembled WGS sequence"/>
</dbReference>
<sequence length="343" mass="35934">MLTRHPRALVAAAVALLLVVAGLVGVTWWRHSRRDGLEAALRLVPDDAQRYSWTDWAGVRQALKMDDDDPTEAQVDRFLQQGFSADLTSASAMVTSAGALQSTFGFSPATAEWELFAQSDDGAVVVVEPASTDGIEHRLSRAGYTRGKGGVWDGSEAATDLGITPEFGHVAVHDGRVYASDSADYLEEVVGGGFSPSDPVADVVGAVRGVIEPISAVVYSGDYACGHLAMSQADDVDQAQGVELIRQAGGVDPLTAFAMAAGPDRDVTVGLGFESHDKAVRNADARAILASGAAPGQGGSFSERFRLGRVEAKDDTVTMRLHPVAGAYVLSDLSTGPVLFASC</sequence>
<dbReference type="RefSeq" id="WP_091120319.1">
    <property type="nucleotide sequence ID" value="NZ_FOLB01000002.1"/>
</dbReference>